<name>A0A8S1TED8_9CILI</name>
<evidence type="ECO:0000313" key="2">
    <source>
        <dbReference type="Proteomes" id="UP000689195"/>
    </source>
</evidence>
<organism evidence="1 2">
    <name type="scientific">Paramecium pentaurelia</name>
    <dbReference type="NCBI Taxonomy" id="43138"/>
    <lineage>
        <taxon>Eukaryota</taxon>
        <taxon>Sar</taxon>
        <taxon>Alveolata</taxon>
        <taxon>Ciliophora</taxon>
        <taxon>Intramacronucleata</taxon>
        <taxon>Oligohymenophorea</taxon>
        <taxon>Peniculida</taxon>
        <taxon>Parameciidae</taxon>
        <taxon>Paramecium</taxon>
    </lineage>
</organism>
<accession>A0A8S1TED8</accession>
<evidence type="ECO:0000313" key="1">
    <source>
        <dbReference type="EMBL" id="CAD8149924.1"/>
    </source>
</evidence>
<protein>
    <submittedName>
        <fullName evidence="1">Uncharacterized protein</fullName>
    </submittedName>
</protein>
<gene>
    <name evidence="1" type="ORF">PPENT_87.1.T0200002</name>
</gene>
<sequence>MQQLFNNLKILNKHYQPMHRLNLLHNQVNYLSDCNLVYCIHHSTIYNNLIINIIHQENQNINIYYQAGAEQIHGKHTPVEFVFQIQQCVWKVRNQQS</sequence>
<keyword evidence="2" id="KW-1185">Reference proteome</keyword>
<dbReference type="AlphaFoldDB" id="A0A8S1TED8"/>
<comment type="caution">
    <text evidence="1">The sequence shown here is derived from an EMBL/GenBank/DDBJ whole genome shotgun (WGS) entry which is preliminary data.</text>
</comment>
<proteinExistence type="predicted"/>
<dbReference type="Proteomes" id="UP000689195">
    <property type="component" value="Unassembled WGS sequence"/>
</dbReference>
<reference evidence="1" key="1">
    <citation type="submission" date="2021-01" db="EMBL/GenBank/DDBJ databases">
        <authorList>
            <consortium name="Genoscope - CEA"/>
            <person name="William W."/>
        </authorList>
    </citation>
    <scope>NUCLEOTIDE SEQUENCE</scope>
</reference>
<dbReference type="EMBL" id="CAJJDO010000020">
    <property type="protein sequence ID" value="CAD8149924.1"/>
    <property type="molecule type" value="Genomic_DNA"/>
</dbReference>